<accession>A0A917CSA9</accession>
<keyword evidence="1" id="KW-1133">Transmembrane helix</keyword>
<sequence>MRILGMLMAAIAIASVLIEMKAGLARWFWLLLSCIIWPHLAYFLTRIRPNPFKTEKFNLMMDSVIAGFWVPLMGFNLLPSVLLILLNVTDKVNTAIKGIWWKALVVSLVTIIMVAWLYKGPYQPQTSHFVILGCLPLIIIHFTVVSFNAHRLIHRVQTQNRLLNKLSQQDDLTLLFNRRTWQQKTQSLFRHPQFS</sequence>
<feature type="transmembrane region" description="Helical" evidence="1">
    <location>
        <begin position="98"/>
        <end position="117"/>
    </location>
</feature>
<evidence type="ECO:0000313" key="3">
    <source>
        <dbReference type="EMBL" id="GGF95715.1"/>
    </source>
</evidence>
<gene>
    <name evidence="3" type="ORF">GCM10011365_16320</name>
</gene>
<feature type="transmembrane region" description="Helical" evidence="1">
    <location>
        <begin position="24"/>
        <end position="44"/>
    </location>
</feature>
<dbReference type="Proteomes" id="UP000605253">
    <property type="component" value="Unassembled WGS sequence"/>
</dbReference>
<comment type="caution">
    <text evidence="3">The sequence shown here is derived from an EMBL/GenBank/DDBJ whole genome shotgun (WGS) entry which is preliminary data.</text>
</comment>
<keyword evidence="1" id="KW-0812">Transmembrane</keyword>
<evidence type="ECO:0000313" key="4">
    <source>
        <dbReference type="Proteomes" id="UP000605253"/>
    </source>
</evidence>
<dbReference type="AlphaFoldDB" id="A0A917CSA9"/>
<protein>
    <recommendedName>
        <fullName evidence="2">MASE2 domain-containing protein</fullName>
    </recommendedName>
</protein>
<evidence type="ECO:0000259" key="2">
    <source>
        <dbReference type="Pfam" id="PF05230"/>
    </source>
</evidence>
<feature type="transmembrane region" description="Helical" evidence="1">
    <location>
        <begin position="129"/>
        <end position="149"/>
    </location>
</feature>
<evidence type="ECO:0000256" key="1">
    <source>
        <dbReference type="SAM" id="Phobius"/>
    </source>
</evidence>
<dbReference type="Pfam" id="PF05230">
    <property type="entry name" value="MASE2"/>
    <property type="match status" value="1"/>
</dbReference>
<dbReference type="InterPro" id="IPR007894">
    <property type="entry name" value="MASE2"/>
</dbReference>
<reference evidence="3" key="2">
    <citation type="submission" date="2020-09" db="EMBL/GenBank/DDBJ databases">
        <authorList>
            <person name="Sun Q."/>
            <person name="Zhou Y."/>
        </authorList>
    </citation>
    <scope>NUCLEOTIDE SEQUENCE</scope>
    <source>
        <strain evidence="3">CGMCC 1.12181</strain>
    </source>
</reference>
<reference evidence="3" key="1">
    <citation type="journal article" date="2014" name="Int. J. Syst. Evol. Microbiol.">
        <title>Complete genome sequence of Corynebacterium casei LMG S-19264T (=DSM 44701T), isolated from a smear-ripened cheese.</title>
        <authorList>
            <consortium name="US DOE Joint Genome Institute (JGI-PGF)"/>
            <person name="Walter F."/>
            <person name="Albersmeier A."/>
            <person name="Kalinowski J."/>
            <person name="Ruckert C."/>
        </authorList>
    </citation>
    <scope>NUCLEOTIDE SEQUENCE</scope>
    <source>
        <strain evidence="3">CGMCC 1.12181</strain>
    </source>
</reference>
<keyword evidence="1" id="KW-0472">Membrane</keyword>
<dbReference type="EMBL" id="BMEO01000006">
    <property type="protein sequence ID" value="GGF95715.1"/>
    <property type="molecule type" value="Genomic_DNA"/>
</dbReference>
<name>A0A917CSA9_9GAMM</name>
<feature type="transmembrane region" description="Helical" evidence="1">
    <location>
        <begin position="64"/>
        <end position="86"/>
    </location>
</feature>
<feature type="domain" description="MASE2" evidence="2">
    <location>
        <begin position="1"/>
        <end position="84"/>
    </location>
</feature>
<keyword evidence="4" id="KW-1185">Reference proteome</keyword>
<proteinExistence type="predicted"/>
<organism evidence="3 4">
    <name type="scientific">Marinicella pacifica</name>
    <dbReference type="NCBI Taxonomy" id="1171543"/>
    <lineage>
        <taxon>Bacteria</taxon>
        <taxon>Pseudomonadati</taxon>
        <taxon>Pseudomonadota</taxon>
        <taxon>Gammaproteobacteria</taxon>
        <taxon>Lysobacterales</taxon>
        <taxon>Marinicellaceae</taxon>
        <taxon>Marinicella</taxon>
    </lineage>
</organism>